<keyword evidence="17" id="KW-1185">Reference proteome</keyword>
<evidence type="ECO:0000256" key="7">
    <source>
        <dbReference type="ARBA" id="ARBA00022833"/>
    </source>
</evidence>
<dbReference type="Gene3D" id="3.20.190.10">
    <property type="entry name" value="MutM-like, N-terminal"/>
    <property type="match status" value="1"/>
</dbReference>
<dbReference type="PROSITE" id="PS51066">
    <property type="entry name" value="ZF_FPG_2"/>
    <property type="match status" value="1"/>
</dbReference>
<dbReference type="EMBL" id="CP045929">
    <property type="protein sequence ID" value="QGK70912.1"/>
    <property type="molecule type" value="Genomic_DNA"/>
</dbReference>
<keyword evidence="12" id="KW-0326">Glycosidase</keyword>
<evidence type="ECO:0000313" key="17">
    <source>
        <dbReference type="Proteomes" id="UP000371041"/>
    </source>
</evidence>
<gene>
    <name evidence="16" type="ORF">GIY23_16555</name>
</gene>
<dbReference type="SUPFAM" id="SSF81624">
    <property type="entry name" value="N-terminal domain of MutM-like DNA repair proteins"/>
    <property type="match status" value="1"/>
</dbReference>
<dbReference type="InterPro" id="IPR010979">
    <property type="entry name" value="Ribosomal_uS13-like_H2TH"/>
</dbReference>
<evidence type="ECO:0000256" key="13">
    <source>
        <dbReference type="PROSITE-ProRule" id="PRU00391"/>
    </source>
</evidence>
<evidence type="ECO:0000259" key="15">
    <source>
        <dbReference type="PROSITE" id="PS51068"/>
    </source>
</evidence>
<dbReference type="GO" id="GO:0140078">
    <property type="term" value="F:class I DNA-(apurinic or apyrimidinic site) endonuclease activity"/>
    <property type="evidence" value="ECO:0007669"/>
    <property type="project" value="UniProtKB-EC"/>
</dbReference>
<dbReference type="GO" id="GO:0008270">
    <property type="term" value="F:zinc ion binding"/>
    <property type="evidence" value="ECO:0007669"/>
    <property type="project" value="UniProtKB-KW"/>
</dbReference>
<name>A0A5Q3Q8W4_9PSEU</name>
<dbReference type="InterPro" id="IPR035937">
    <property type="entry name" value="FPG_N"/>
</dbReference>
<dbReference type="PANTHER" id="PTHR42697:SF1">
    <property type="entry name" value="ENDONUCLEASE 8"/>
    <property type="match status" value="1"/>
</dbReference>
<dbReference type="PROSITE" id="PS51068">
    <property type="entry name" value="FPG_CAT"/>
    <property type="match status" value="1"/>
</dbReference>
<dbReference type="Pfam" id="PF01149">
    <property type="entry name" value="Fapy_DNA_glyco"/>
    <property type="match status" value="1"/>
</dbReference>
<evidence type="ECO:0000256" key="2">
    <source>
        <dbReference type="ARBA" id="ARBA00012720"/>
    </source>
</evidence>
<feature type="domain" description="FPG-type" evidence="14">
    <location>
        <begin position="221"/>
        <end position="262"/>
    </location>
</feature>
<evidence type="ECO:0000256" key="11">
    <source>
        <dbReference type="ARBA" id="ARBA00023268"/>
    </source>
</evidence>
<keyword evidence="11" id="KW-0511">Multifunctional enzyme</keyword>
<keyword evidence="10" id="KW-0456">Lyase</keyword>
<dbReference type="AlphaFoldDB" id="A0A5Q3Q8W4"/>
<evidence type="ECO:0000256" key="4">
    <source>
        <dbReference type="ARBA" id="ARBA00022763"/>
    </source>
</evidence>
<feature type="domain" description="Formamidopyrimidine-DNA glycosylase catalytic" evidence="15">
    <location>
        <begin position="2"/>
        <end position="153"/>
    </location>
</feature>
<evidence type="ECO:0000256" key="12">
    <source>
        <dbReference type="ARBA" id="ARBA00023295"/>
    </source>
</evidence>
<dbReference type="InterPro" id="IPR012319">
    <property type="entry name" value="FPG_cat"/>
</dbReference>
<keyword evidence="8" id="KW-0238">DNA-binding</keyword>
<dbReference type="GO" id="GO:0006284">
    <property type="term" value="P:base-excision repair"/>
    <property type="evidence" value="ECO:0007669"/>
    <property type="project" value="InterPro"/>
</dbReference>
<dbReference type="InterPro" id="IPR015886">
    <property type="entry name" value="H2TH_FPG"/>
</dbReference>
<evidence type="ECO:0000259" key="14">
    <source>
        <dbReference type="PROSITE" id="PS51066"/>
    </source>
</evidence>
<evidence type="ECO:0000256" key="10">
    <source>
        <dbReference type="ARBA" id="ARBA00023239"/>
    </source>
</evidence>
<dbReference type="InterPro" id="IPR044090">
    <property type="entry name" value="Nei2_N"/>
</dbReference>
<keyword evidence="9" id="KW-0234">DNA repair</keyword>
<organism evidence="16 17">
    <name type="scientific">Allosaccharopolyspora coralli</name>
    <dbReference type="NCBI Taxonomy" id="2665642"/>
    <lineage>
        <taxon>Bacteria</taxon>
        <taxon>Bacillati</taxon>
        <taxon>Actinomycetota</taxon>
        <taxon>Actinomycetes</taxon>
        <taxon>Pseudonocardiales</taxon>
        <taxon>Pseudonocardiaceae</taxon>
        <taxon>Allosaccharopolyspora</taxon>
    </lineage>
</organism>
<dbReference type="CDD" id="cd08971">
    <property type="entry name" value="AcNei2_N"/>
    <property type="match status" value="1"/>
</dbReference>
<proteinExistence type="inferred from homology"/>
<evidence type="ECO:0000256" key="1">
    <source>
        <dbReference type="ARBA" id="ARBA00009409"/>
    </source>
</evidence>
<comment type="similarity">
    <text evidence="1">Belongs to the FPG family.</text>
</comment>
<dbReference type="Proteomes" id="UP000371041">
    <property type="component" value="Chromosome"/>
</dbReference>
<keyword evidence="3" id="KW-0479">Metal-binding</keyword>
<dbReference type="SMART" id="SM00898">
    <property type="entry name" value="Fapy_DNA_glyco"/>
    <property type="match status" value="1"/>
</dbReference>
<dbReference type="Pfam" id="PF06831">
    <property type="entry name" value="H2TH"/>
    <property type="match status" value="1"/>
</dbReference>
<evidence type="ECO:0000256" key="5">
    <source>
        <dbReference type="ARBA" id="ARBA00022771"/>
    </source>
</evidence>
<dbReference type="InterPro" id="IPR000214">
    <property type="entry name" value="Znf_DNA_glyclase/AP_lyase"/>
</dbReference>
<dbReference type="EC" id="4.2.99.18" evidence="2"/>
<dbReference type="RefSeq" id="WP_154077490.1">
    <property type="nucleotide sequence ID" value="NZ_CP045929.1"/>
</dbReference>
<dbReference type="GO" id="GO:0000703">
    <property type="term" value="F:oxidized pyrimidine nucleobase lesion DNA N-glycosylase activity"/>
    <property type="evidence" value="ECO:0007669"/>
    <property type="project" value="TreeGrafter"/>
</dbReference>
<accession>A0A5Q3Q8W4</accession>
<evidence type="ECO:0000256" key="3">
    <source>
        <dbReference type="ARBA" id="ARBA00022723"/>
    </source>
</evidence>
<dbReference type="GO" id="GO:0003684">
    <property type="term" value="F:damaged DNA binding"/>
    <property type="evidence" value="ECO:0007669"/>
    <property type="project" value="InterPro"/>
</dbReference>
<dbReference type="KEGG" id="sace:GIY23_16555"/>
<evidence type="ECO:0000256" key="9">
    <source>
        <dbReference type="ARBA" id="ARBA00023204"/>
    </source>
</evidence>
<evidence type="ECO:0000256" key="8">
    <source>
        <dbReference type="ARBA" id="ARBA00023125"/>
    </source>
</evidence>
<dbReference type="SUPFAM" id="SSF46946">
    <property type="entry name" value="S13-like H2TH domain"/>
    <property type="match status" value="1"/>
</dbReference>
<dbReference type="SMART" id="SM01232">
    <property type="entry name" value="H2TH"/>
    <property type="match status" value="1"/>
</dbReference>
<keyword evidence="5 13" id="KW-0863">Zinc-finger</keyword>
<evidence type="ECO:0000256" key="6">
    <source>
        <dbReference type="ARBA" id="ARBA00022801"/>
    </source>
</evidence>
<keyword evidence="6" id="KW-0378">Hydrolase</keyword>
<protein>
    <recommendedName>
        <fullName evidence="2">DNA-(apurinic or apyrimidinic site) lyase</fullName>
        <ecNumber evidence="2">4.2.99.18</ecNumber>
    </recommendedName>
</protein>
<dbReference type="PANTHER" id="PTHR42697">
    <property type="entry name" value="ENDONUCLEASE 8"/>
    <property type="match status" value="1"/>
</dbReference>
<sequence length="262" mass="29627">MPEGDTVFLTCHRLHEALAGEPLVRGELRHPRWATTSLAGRTVTEVSPVGKHLLTRFDDDTTLHSHLRMDGAWHLYRPDSRWKRPAHQARAVLGTAARVAVGFALHDLEIVPTSQESRLIGHLGPDLLDPSWNDDLHREARRRLSEDPQRAIGDALLDQRILAGVGNLYRTEVCFLLRRSPWTPVAEIDADRAVTLAGDLLRRNAWHPEQSTTTMPGVAHWVYGRRICARCGGRVRRDSQGPRHGTPTEYDRVTYFCPRCQP</sequence>
<evidence type="ECO:0000313" key="16">
    <source>
        <dbReference type="EMBL" id="QGK70912.1"/>
    </source>
</evidence>
<keyword evidence="4" id="KW-0227">DNA damage</keyword>
<reference evidence="17" key="1">
    <citation type="submission" date="2019-11" db="EMBL/GenBank/DDBJ databases">
        <title>The complete genome sequence of Saccharopolyspora sp. E2A.</title>
        <authorList>
            <person name="Zhang G."/>
        </authorList>
    </citation>
    <scope>NUCLEOTIDE SEQUENCE [LARGE SCALE GENOMIC DNA]</scope>
    <source>
        <strain evidence="17">E2A</strain>
    </source>
</reference>
<keyword evidence="7" id="KW-0862">Zinc</keyword>
<dbReference type="Gene3D" id="1.10.8.50">
    <property type="match status" value="1"/>
</dbReference>